<evidence type="ECO:0008006" key="3">
    <source>
        <dbReference type="Google" id="ProtNLM"/>
    </source>
</evidence>
<dbReference type="EMBL" id="JAUSTU010000027">
    <property type="protein sequence ID" value="MDQ0157446.1"/>
    <property type="molecule type" value="Genomic_DNA"/>
</dbReference>
<dbReference type="RefSeq" id="WP_307151909.1">
    <property type="nucleotide sequence ID" value="NZ_JAUSTU010000027.1"/>
</dbReference>
<comment type="caution">
    <text evidence="1">The sequence shown here is derived from an EMBL/GenBank/DDBJ whole genome shotgun (WGS) entry which is preliminary data.</text>
</comment>
<keyword evidence="2" id="KW-1185">Reference proteome</keyword>
<accession>A0ABT9V909</accession>
<protein>
    <recommendedName>
        <fullName evidence="3">DUF3194 domain-containing protein</fullName>
    </recommendedName>
</protein>
<dbReference type="Proteomes" id="UP001231362">
    <property type="component" value="Unassembled WGS sequence"/>
</dbReference>
<sequence>MGELPLYEEESLRFRAPRLYDRMMEAFSNYNLHPYDAEATITQKEEGMDLSIRLGGSLIDLATIHISPKQAEEPDEEVISFFETAAEECKNLLIKNYFNMIKL</sequence>
<name>A0ABT9V909_9BACL</name>
<evidence type="ECO:0000313" key="1">
    <source>
        <dbReference type="EMBL" id="MDQ0157446.1"/>
    </source>
</evidence>
<reference evidence="1 2" key="1">
    <citation type="submission" date="2023-07" db="EMBL/GenBank/DDBJ databases">
        <title>Genomic Encyclopedia of Type Strains, Phase IV (KMG-IV): sequencing the most valuable type-strain genomes for metagenomic binning, comparative biology and taxonomic classification.</title>
        <authorList>
            <person name="Goeker M."/>
        </authorList>
    </citation>
    <scope>NUCLEOTIDE SEQUENCE [LARGE SCALE GENOMIC DNA]</scope>
    <source>
        <strain evidence="1 2">DSM 23948</strain>
    </source>
</reference>
<gene>
    <name evidence="1" type="ORF">J2S07_003781</name>
</gene>
<proteinExistence type="predicted"/>
<organism evidence="1 2">
    <name type="scientific">Anoxybacillus andreesenii</name>
    <dbReference type="NCBI Taxonomy" id="1325932"/>
    <lineage>
        <taxon>Bacteria</taxon>
        <taxon>Bacillati</taxon>
        <taxon>Bacillota</taxon>
        <taxon>Bacilli</taxon>
        <taxon>Bacillales</taxon>
        <taxon>Anoxybacillaceae</taxon>
        <taxon>Anoxybacillus</taxon>
    </lineage>
</organism>
<evidence type="ECO:0000313" key="2">
    <source>
        <dbReference type="Proteomes" id="UP001231362"/>
    </source>
</evidence>